<sequence length="354" mass="37115">MSYEDHFFRPPRRRPARSRITGPPGRLPARLLAAALALVTAVALTGCGGTDSDGSGSGGLEKTRLTVGLLPVPEGAPLYIAIQRGLFKAEGLEVTPQFIQTGAAAVPLLRSGKLDISLTNYVAALLAQEQSGGAVKWKFVADAYQGEKGAFVVGVAADSPIRSAQDLTGKKIAVPGLKSIATLAVSASLRAAGIADDSVQYVEMAFPQMLPALEAGRVDAAWLAEPFISQLNRQGGRTVLDTMDPGGPTKNLPISGWGVLGDYADEHPNTVAAFQRAMARAQRMAAEDRSLVARTLPTFVKGLDAQTAQVVTLGSFPTSQNPTRLQRLAGLMGNYGYLRNPGGLNIPAMQVSGP</sequence>
<protein>
    <submittedName>
        <fullName evidence="6">NitT/TauT family transport system substrate-binding protein</fullName>
    </submittedName>
</protein>
<dbReference type="Pfam" id="PF09084">
    <property type="entry name" value="NMT1"/>
    <property type="match status" value="1"/>
</dbReference>
<dbReference type="InterPro" id="IPR015168">
    <property type="entry name" value="SsuA/THI5"/>
</dbReference>
<comment type="caution">
    <text evidence="6">The sequence shown here is derived from an EMBL/GenBank/DDBJ whole genome shotgun (WGS) entry which is preliminary data.</text>
</comment>
<dbReference type="Proteomes" id="UP000539313">
    <property type="component" value="Unassembled WGS sequence"/>
</dbReference>
<proteinExistence type="inferred from homology"/>
<dbReference type="RefSeq" id="WP_182703927.1">
    <property type="nucleotide sequence ID" value="NZ_JACJII010000001.1"/>
</dbReference>
<evidence type="ECO:0000313" key="6">
    <source>
        <dbReference type="EMBL" id="MBA9001703.1"/>
    </source>
</evidence>
<evidence type="ECO:0000256" key="3">
    <source>
        <dbReference type="ARBA" id="ARBA00022729"/>
    </source>
</evidence>
<evidence type="ECO:0000259" key="5">
    <source>
        <dbReference type="Pfam" id="PF09084"/>
    </source>
</evidence>
<evidence type="ECO:0000256" key="2">
    <source>
        <dbReference type="ARBA" id="ARBA00010742"/>
    </source>
</evidence>
<comment type="subcellular location">
    <subcellularLocation>
        <location evidence="1">Periplasm</location>
    </subcellularLocation>
</comment>
<evidence type="ECO:0000256" key="4">
    <source>
        <dbReference type="SAM" id="MobiDB-lite"/>
    </source>
</evidence>
<dbReference type="SUPFAM" id="SSF53850">
    <property type="entry name" value="Periplasmic binding protein-like II"/>
    <property type="match status" value="1"/>
</dbReference>
<feature type="domain" description="SsuA/THI5-like" evidence="5">
    <location>
        <begin position="74"/>
        <end position="288"/>
    </location>
</feature>
<reference evidence="6 7" key="1">
    <citation type="submission" date="2020-08" db="EMBL/GenBank/DDBJ databases">
        <title>Sequencing the genomes of 1000 actinobacteria strains.</title>
        <authorList>
            <person name="Klenk H.-P."/>
        </authorList>
    </citation>
    <scope>NUCLEOTIDE SEQUENCE [LARGE SCALE GENOMIC DNA]</scope>
    <source>
        <strain evidence="6 7">DSM 45823</strain>
    </source>
</reference>
<evidence type="ECO:0000256" key="1">
    <source>
        <dbReference type="ARBA" id="ARBA00004418"/>
    </source>
</evidence>
<name>A0A7W3MTN6_9ACTN</name>
<dbReference type="PANTHER" id="PTHR30024">
    <property type="entry name" value="ALIPHATIC SULFONATES-BINDING PROTEIN-RELATED"/>
    <property type="match status" value="1"/>
</dbReference>
<accession>A0A7W3MTN6</accession>
<keyword evidence="3" id="KW-0732">Signal</keyword>
<gene>
    <name evidence="6" type="ORF">HNR21_000585</name>
</gene>
<dbReference type="PANTHER" id="PTHR30024:SF47">
    <property type="entry name" value="TAURINE-BINDING PERIPLASMIC PROTEIN"/>
    <property type="match status" value="1"/>
</dbReference>
<dbReference type="EMBL" id="JACJII010000001">
    <property type="protein sequence ID" value="MBA9001703.1"/>
    <property type="molecule type" value="Genomic_DNA"/>
</dbReference>
<evidence type="ECO:0000313" key="7">
    <source>
        <dbReference type="Proteomes" id="UP000539313"/>
    </source>
</evidence>
<organism evidence="6 7">
    <name type="scientific">Thermomonospora cellulosilytica</name>
    <dbReference type="NCBI Taxonomy" id="1411118"/>
    <lineage>
        <taxon>Bacteria</taxon>
        <taxon>Bacillati</taxon>
        <taxon>Actinomycetota</taxon>
        <taxon>Actinomycetes</taxon>
        <taxon>Streptosporangiales</taxon>
        <taxon>Thermomonosporaceae</taxon>
        <taxon>Thermomonospora</taxon>
    </lineage>
</organism>
<dbReference type="AlphaFoldDB" id="A0A7W3MTN6"/>
<dbReference type="Gene3D" id="3.40.190.10">
    <property type="entry name" value="Periplasmic binding protein-like II"/>
    <property type="match status" value="2"/>
</dbReference>
<feature type="region of interest" description="Disordered" evidence="4">
    <location>
        <begin position="1"/>
        <end position="23"/>
    </location>
</feature>
<dbReference type="GO" id="GO:0042597">
    <property type="term" value="C:periplasmic space"/>
    <property type="evidence" value="ECO:0007669"/>
    <property type="project" value="UniProtKB-SubCell"/>
</dbReference>
<keyword evidence="7" id="KW-1185">Reference proteome</keyword>
<comment type="similarity">
    <text evidence="2">Belongs to the bacterial solute-binding protein SsuA/TauA family.</text>
</comment>